<dbReference type="RefSeq" id="WP_178367019.1">
    <property type="nucleotide sequence ID" value="NZ_JACADJ010000038.1"/>
</dbReference>
<protein>
    <submittedName>
        <fullName evidence="1">Uncharacterized protein</fullName>
    </submittedName>
</protein>
<name>A0A850SW54_9BACT</name>
<comment type="caution">
    <text evidence="1">The sequence shown here is derived from an EMBL/GenBank/DDBJ whole genome shotgun (WGS) entry which is preliminary data.</text>
</comment>
<sequence length="117" mass="13156">MTQTDPNKLYIDADNNISAGGEQPKLKNNATFLQLPAELEKEMNAYLNKLAKEKNIEWENDQGAKSVFQSQGCFFVISLEKIEALMKLINSCLSLNEGDMDEIKKNLNKSMDIINGI</sequence>
<evidence type="ECO:0000313" key="2">
    <source>
        <dbReference type="Proteomes" id="UP000553343"/>
    </source>
</evidence>
<accession>A0A850SW54</accession>
<reference evidence="1 2" key="1">
    <citation type="submission" date="2020-06" db="EMBL/GenBank/DDBJ databases">
        <title>High-quality draft genome of sulfate reducer Desulfobacter latus type strain AcrS2 isolated from marine sediment.</title>
        <authorList>
            <person name="Hoppe M."/>
            <person name="Larsen C.K."/>
            <person name="Marshall I.P.G."/>
            <person name="Schramm A."/>
            <person name="Marietou A.G."/>
        </authorList>
    </citation>
    <scope>NUCLEOTIDE SEQUENCE [LARGE SCALE GENOMIC DNA]</scope>
    <source>
        <strain evidence="1 2">AcRS2</strain>
    </source>
</reference>
<dbReference type="Proteomes" id="UP000553343">
    <property type="component" value="Unassembled WGS sequence"/>
</dbReference>
<evidence type="ECO:0000313" key="1">
    <source>
        <dbReference type="EMBL" id="NWH05564.1"/>
    </source>
</evidence>
<gene>
    <name evidence="1" type="ORF">HXW94_11295</name>
</gene>
<proteinExistence type="predicted"/>
<keyword evidence="2" id="KW-1185">Reference proteome</keyword>
<dbReference type="AlphaFoldDB" id="A0A850SW54"/>
<organism evidence="1 2">
    <name type="scientific">Desulfobacter latus</name>
    <dbReference type="NCBI Taxonomy" id="2292"/>
    <lineage>
        <taxon>Bacteria</taxon>
        <taxon>Pseudomonadati</taxon>
        <taxon>Thermodesulfobacteriota</taxon>
        <taxon>Desulfobacteria</taxon>
        <taxon>Desulfobacterales</taxon>
        <taxon>Desulfobacteraceae</taxon>
        <taxon>Desulfobacter</taxon>
    </lineage>
</organism>
<dbReference type="EMBL" id="JACADJ010000038">
    <property type="protein sequence ID" value="NWH05564.1"/>
    <property type="molecule type" value="Genomic_DNA"/>
</dbReference>